<dbReference type="Pfam" id="PF14655">
    <property type="entry name" value="RAB3GAP2_N"/>
    <property type="match status" value="1"/>
</dbReference>
<sequence length="182" mass="18725">MASSLFRPAPTSTDSSILQLAPVLHLADPHRSVLAIAPAPPCPITGRTVLAALSDALGRVIIFDVDRGQAVRIVKGVRGAQCAWGAIPICAQGSDSKSDSSPARVLILFIYLPNRGILEAHIAGGGRVGAVNVARGGRLVSEHNGILGAGAQGRWTGGVGGVWIVESGGRIRKVEVGLDMSI</sequence>
<dbReference type="InterPro" id="IPR032839">
    <property type="entry name" value="RAB3GAP_N"/>
</dbReference>
<accession>A0A139AUS5</accession>
<dbReference type="Proteomes" id="UP000070544">
    <property type="component" value="Unassembled WGS sequence"/>
</dbReference>
<keyword evidence="3" id="KW-1185">Reference proteome</keyword>
<organism evidence="2 3">
    <name type="scientific">Gonapodya prolifera (strain JEL478)</name>
    <name type="common">Monoblepharis prolifera</name>
    <dbReference type="NCBI Taxonomy" id="1344416"/>
    <lineage>
        <taxon>Eukaryota</taxon>
        <taxon>Fungi</taxon>
        <taxon>Fungi incertae sedis</taxon>
        <taxon>Chytridiomycota</taxon>
        <taxon>Chytridiomycota incertae sedis</taxon>
        <taxon>Monoblepharidomycetes</taxon>
        <taxon>Monoblepharidales</taxon>
        <taxon>Gonapodyaceae</taxon>
        <taxon>Gonapodya</taxon>
    </lineage>
</organism>
<evidence type="ECO:0000259" key="1">
    <source>
        <dbReference type="Pfam" id="PF14655"/>
    </source>
</evidence>
<proteinExistence type="predicted"/>
<gene>
    <name evidence="2" type="ORF">M427DRAFT_375909</name>
</gene>
<evidence type="ECO:0000313" key="2">
    <source>
        <dbReference type="EMBL" id="KXS20454.1"/>
    </source>
</evidence>
<dbReference type="EMBL" id="KQ965735">
    <property type="protein sequence ID" value="KXS20454.1"/>
    <property type="molecule type" value="Genomic_DNA"/>
</dbReference>
<feature type="domain" description="Rab3-GAP regulatory subunit N-terminal" evidence="1">
    <location>
        <begin position="16"/>
        <end position="140"/>
    </location>
</feature>
<dbReference type="PANTHER" id="PTHR12472">
    <property type="entry name" value="RAB3-GAP REGULATORY DOMAIN"/>
    <property type="match status" value="1"/>
</dbReference>
<reference evidence="2 3" key="1">
    <citation type="journal article" date="2015" name="Genome Biol. Evol.">
        <title>Phylogenomic analyses indicate that early fungi evolved digesting cell walls of algal ancestors of land plants.</title>
        <authorList>
            <person name="Chang Y."/>
            <person name="Wang S."/>
            <person name="Sekimoto S."/>
            <person name="Aerts A.L."/>
            <person name="Choi C."/>
            <person name="Clum A."/>
            <person name="LaButti K.M."/>
            <person name="Lindquist E.A."/>
            <person name="Yee Ngan C."/>
            <person name="Ohm R.A."/>
            <person name="Salamov A.A."/>
            <person name="Grigoriev I.V."/>
            <person name="Spatafora J.W."/>
            <person name="Berbee M.L."/>
        </authorList>
    </citation>
    <scope>NUCLEOTIDE SEQUENCE [LARGE SCALE GENOMIC DNA]</scope>
    <source>
        <strain evidence="2 3">JEL478</strain>
    </source>
</reference>
<dbReference type="OrthoDB" id="360390at2759"/>
<dbReference type="STRING" id="1344416.A0A139AUS5"/>
<name>A0A139AUS5_GONPJ</name>
<dbReference type="AlphaFoldDB" id="A0A139AUS5"/>
<dbReference type="InterPro" id="IPR026059">
    <property type="entry name" value="Rab3GAP2"/>
</dbReference>
<evidence type="ECO:0000313" key="3">
    <source>
        <dbReference type="Proteomes" id="UP000070544"/>
    </source>
</evidence>
<dbReference type="PANTHER" id="PTHR12472:SF0">
    <property type="entry name" value="RAB3 GTPASE-ACTIVATING PROTEIN NON-CATALYTIC SUBUNIT"/>
    <property type="match status" value="1"/>
</dbReference>
<protein>
    <recommendedName>
        <fullName evidence="1">Rab3-GAP regulatory subunit N-terminal domain-containing protein</fullName>
    </recommendedName>
</protein>